<dbReference type="EMBL" id="JBBMFF010000229">
    <property type="protein sequence ID" value="MEQ2511393.1"/>
    <property type="molecule type" value="Genomic_DNA"/>
</dbReference>
<name>A0ABV1G7J4_9FIRM</name>
<evidence type="ECO:0000313" key="2">
    <source>
        <dbReference type="Proteomes" id="UP001491552"/>
    </source>
</evidence>
<protein>
    <submittedName>
        <fullName evidence="1">NusG domain II-containing protein</fullName>
    </submittedName>
</protein>
<reference evidence="1 2" key="1">
    <citation type="submission" date="2024-03" db="EMBL/GenBank/DDBJ databases">
        <title>Human intestinal bacterial collection.</title>
        <authorList>
            <person name="Pauvert C."/>
            <person name="Hitch T.C.A."/>
            <person name="Clavel T."/>
        </authorList>
    </citation>
    <scope>NUCLEOTIDE SEQUENCE [LARGE SCALE GENOMIC DNA]</scope>
    <source>
        <strain evidence="1 2">CLA-AA-H192</strain>
    </source>
</reference>
<gene>
    <name evidence="1" type="ORF">WMO66_09060</name>
</gene>
<accession>A0ABV1G7J4</accession>
<dbReference type="InterPro" id="IPR038690">
    <property type="entry name" value="NusG_2_sf"/>
</dbReference>
<dbReference type="Pfam" id="PF07009">
    <property type="entry name" value="NusG_II"/>
    <property type="match status" value="1"/>
</dbReference>
<dbReference type="Proteomes" id="UP001491552">
    <property type="component" value="Unassembled WGS sequence"/>
</dbReference>
<evidence type="ECO:0000313" key="1">
    <source>
        <dbReference type="EMBL" id="MEQ2511393.1"/>
    </source>
</evidence>
<comment type="caution">
    <text evidence="1">The sequence shown here is derived from an EMBL/GenBank/DDBJ whole genome shotgun (WGS) entry which is preliminary data.</text>
</comment>
<dbReference type="Gene3D" id="2.60.320.10">
    <property type="entry name" value="N-utilization substance G protein NusG, insert domain"/>
    <property type="match status" value="1"/>
</dbReference>
<sequence>MKTRFWILLFLAIAVVCSGLSIWLLGGKAETTAEVYSDGALVQTIDLAVDGEYRIESGGGWNILTVSGGKIAVTSASCPTQDCMHHAAADHGAPIVCLPNRLVVQFSTPSELDALLA</sequence>
<keyword evidence="2" id="KW-1185">Reference proteome</keyword>
<proteinExistence type="predicted"/>
<organism evidence="1 2">
    <name type="scientific">Faecousia intestinalis</name>
    <dbReference type="NCBI Taxonomy" id="3133167"/>
    <lineage>
        <taxon>Bacteria</taxon>
        <taxon>Bacillati</taxon>
        <taxon>Bacillota</taxon>
        <taxon>Clostridia</taxon>
        <taxon>Eubacteriales</taxon>
        <taxon>Oscillospiraceae</taxon>
        <taxon>Faecousia</taxon>
    </lineage>
</organism>
<dbReference type="RefSeq" id="WP_349136086.1">
    <property type="nucleotide sequence ID" value="NZ_JBBMFF010000229.1"/>
</dbReference>